<evidence type="ECO:0000313" key="2">
    <source>
        <dbReference type="EMBL" id="MFD1630573.1"/>
    </source>
</evidence>
<dbReference type="RefSeq" id="WP_379662950.1">
    <property type="nucleotide sequence ID" value="NZ_JBHUDG010000018.1"/>
</dbReference>
<dbReference type="EMBL" id="JBHUDG010000018">
    <property type="protein sequence ID" value="MFD1630573.1"/>
    <property type="molecule type" value="Genomic_DNA"/>
</dbReference>
<feature type="domain" description="HEPN" evidence="1">
    <location>
        <begin position="150"/>
        <end position="269"/>
    </location>
</feature>
<dbReference type="Gene3D" id="1.20.120.330">
    <property type="entry name" value="Nucleotidyltransferases domain 2"/>
    <property type="match status" value="1"/>
</dbReference>
<name>A0ABW4IEW0_9SPHI</name>
<sequence>METTILAKPENTKELNALVSLLLEKFNPLQIYLYAYYEEQSAYNSIFREARQQGEKVFYLLVVTEGTASMENAIQQYVDACYKEAKAIIHAHGEETLRLNLNQCNGYFTAVLNRGVLLYSADGLLAVQAVQGPNAEKQLLRIKEQWEHRIHLSKGFLHAAEEAVEHGDDPISIYLMYQAVEQTCVGLIAVFMGYKTDIRNLRRLLYVCGCFSKKPLQHFMGSPENEQLLNIMMKSFSEVRYGSDFDLEGRSPFRFLELAEGFVKLAEGMVGEL</sequence>
<keyword evidence="3" id="KW-1185">Reference proteome</keyword>
<accession>A0ABW4IEW0</accession>
<dbReference type="PROSITE" id="PS50910">
    <property type="entry name" value="HEPN"/>
    <property type="match status" value="1"/>
</dbReference>
<dbReference type="Proteomes" id="UP001597118">
    <property type="component" value="Unassembled WGS sequence"/>
</dbReference>
<proteinExistence type="predicted"/>
<organism evidence="2 3">
    <name type="scientific">Pseudopedobacter beijingensis</name>
    <dbReference type="NCBI Taxonomy" id="1207056"/>
    <lineage>
        <taxon>Bacteria</taxon>
        <taxon>Pseudomonadati</taxon>
        <taxon>Bacteroidota</taxon>
        <taxon>Sphingobacteriia</taxon>
        <taxon>Sphingobacteriales</taxon>
        <taxon>Sphingobacteriaceae</taxon>
        <taxon>Pseudopedobacter</taxon>
    </lineage>
</organism>
<evidence type="ECO:0000259" key="1">
    <source>
        <dbReference type="PROSITE" id="PS50910"/>
    </source>
</evidence>
<dbReference type="InterPro" id="IPR007842">
    <property type="entry name" value="HEPN_dom"/>
</dbReference>
<evidence type="ECO:0000313" key="3">
    <source>
        <dbReference type="Proteomes" id="UP001597118"/>
    </source>
</evidence>
<dbReference type="SMART" id="SM00748">
    <property type="entry name" value="HEPN"/>
    <property type="match status" value="1"/>
</dbReference>
<dbReference type="Pfam" id="PF05168">
    <property type="entry name" value="HEPN"/>
    <property type="match status" value="1"/>
</dbReference>
<comment type="caution">
    <text evidence="2">The sequence shown here is derived from an EMBL/GenBank/DDBJ whole genome shotgun (WGS) entry which is preliminary data.</text>
</comment>
<protein>
    <submittedName>
        <fullName evidence="2">HEPN domain-containing protein</fullName>
    </submittedName>
</protein>
<reference evidence="3" key="1">
    <citation type="journal article" date="2019" name="Int. J. Syst. Evol. Microbiol.">
        <title>The Global Catalogue of Microorganisms (GCM) 10K type strain sequencing project: providing services to taxonomists for standard genome sequencing and annotation.</title>
        <authorList>
            <consortium name="The Broad Institute Genomics Platform"/>
            <consortium name="The Broad Institute Genome Sequencing Center for Infectious Disease"/>
            <person name="Wu L."/>
            <person name="Ma J."/>
        </authorList>
    </citation>
    <scope>NUCLEOTIDE SEQUENCE [LARGE SCALE GENOMIC DNA]</scope>
    <source>
        <strain evidence="3">CCUG 53762</strain>
    </source>
</reference>
<gene>
    <name evidence="2" type="ORF">ACFSAH_11830</name>
</gene>